<keyword evidence="1" id="KW-0472">Membrane</keyword>
<sequence>MKRQSQTGFGIIELMIAITLGIVLSGAVIQVTLASQRSQRVLEAVSQLQESGRIAVSFLTRDLRMAGYMGCPNLERIPVNVIAKTPPSDLNFTAENVLIGQDNVSAGNAYSAVANTDIISIQRAVTPAANLTGNMATNNANIQISSNPAGLGAGDFVFITDCINADLFSATTVSNGNGNQITIAHASNRNITNKLSKIYGSDAEIMGFQSLVYFVRDSGRTTPAGNAIHSLWVQARSLGNGAAPIATELVEGVEDMQITYGEDTDDDRDIDAYRSAADVTDFSAVLSVRIELLMHSLDDNIIGSSGEFVQNSLSFNGAAVASDQRLRQVYSTAVAIRNRLP</sequence>
<dbReference type="RefSeq" id="WP_344938247.1">
    <property type="nucleotide sequence ID" value="NZ_BAABDM010000009.1"/>
</dbReference>
<keyword evidence="3" id="KW-1185">Reference proteome</keyword>
<evidence type="ECO:0000313" key="2">
    <source>
        <dbReference type="EMBL" id="GAA4104450.1"/>
    </source>
</evidence>
<reference evidence="3" key="1">
    <citation type="journal article" date="2019" name="Int. J. Syst. Evol. Microbiol.">
        <title>The Global Catalogue of Microorganisms (GCM) 10K type strain sequencing project: providing services to taxonomists for standard genome sequencing and annotation.</title>
        <authorList>
            <consortium name="The Broad Institute Genomics Platform"/>
            <consortium name="The Broad Institute Genome Sequencing Center for Infectious Disease"/>
            <person name="Wu L."/>
            <person name="Ma J."/>
        </authorList>
    </citation>
    <scope>NUCLEOTIDE SEQUENCE [LARGE SCALE GENOMIC DNA]</scope>
    <source>
        <strain evidence="3">JCM 17304</strain>
    </source>
</reference>
<organism evidence="2 3">
    <name type="scientific">Zhongshania borealis</name>
    <dbReference type="NCBI Taxonomy" id="889488"/>
    <lineage>
        <taxon>Bacteria</taxon>
        <taxon>Pseudomonadati</taxon>
        <taxon>Pseudomonadota</taxon>
        <taxon>Gammaproteobacteria</taxon>
        <taxon>Cellvibrionales</taxon>
        <taxon>Spongiibacteraceae</taxon>
        <taxon>Zhongshania</taxon>
    </lineage>
</organism>
<dbReference type="EMBL" id="BAABDM010000009">
    <property type="protein sequence ID" value="GAA4104450.1"/>
    <property type="molecule type" value="Genomic_DNA"/>
</dbReference>
<keyword evidence="1" id="KW-1133">Transmembrane helix</keyword>
<keyword evidence="1" id="KW-0812">Transmembrane</keyword>
<protein>
    <submittedName>
        <fullName evidence="2">PilW family protein</fullName>
    </submittedName>
</protein>
<gene>
    <name evidence="2" type="ORF">GCM10022414_33450</name>
</gene>
<comment type="caution">
    <text evidence="2">The sequence shown here is derived from an EMBL/GenBank/DDBJ whole genome shotgun (WGS) entry which is preliminary data.</text>
</comment>
<accession>A0ABP7X4F0</accession>
<proteinExistence type="predicted"/>
<dbReference type="Pfam" id="PF16074">
    <property type="entry name" value="PilW"/>
    <property type="match status" value="1"/>
</dbReference>
<name>A0ABP7X4F0_9GAMM</name>
<dbReference type="InterPro" id="IPR032092">
    <property type="entry name" value="PilW"/>
</dbReference>
<evidence type="ECO:0000256" key="1">
    <source>
        <dbReference type="SAM" id="Phobius"/>
    </source>
</evidence>
<evidence type="ECO:0000313" key="3">
    <source>
        <dbReference type="Proteomes" id="UP001500392"/>
    </source>
</evidence>
<feature type="transmembrane region" description="Helical" evidence="1">
    <location>
        <begin position="12"/>
        <end position="33"/>
    </location>
</feature>
<dbReference type="Proteomes" id="UP001500392">
    <property type="component" value="Unassembled WGS sequence"/>
</dbReference>